<evidence type="ECO:0000313" key="3">
    <source>
        <dbReference type="Proteomes" id="UP000483672"/>
    </source>
</evidence>
<evidence type="ECO:0000313" key="4">
    <source>
        <dbReference type="Proteomes" id="UP000614610"/>
    </source>
</evidence>
<sequence length="113" mass="12734">MSDRASGSNSTSTDTFTVNLTPELPDRETMLPNMTYGNISPDDYLSKVTDRFENFEGVSDMLLPGEIWRYYHGGNGKELKKRHTFKRNGMLPDEESGKYIDVIARPGLPRGSN</sequence>
<evidence type="ECO:0000313" key="2">
    <source>
        <dbReference type="EMBL" id="KAF3230910.1"/>
    </source>
</evidence>
<name>A0A6G1MPT5_ORBOL</name>
<comment type="caution">
    <text evidence="1">The sequence shown here is derived from an EMBL/GenBank/DDBJ whole genome shotgun (WGS) entry which is preliminary data.</text>
</comment>
<dbReference type="Proteomes" id="UP000483672">
    <property type="component" value="Unassembled WGS sequence"/>
</dbReference>
<reference evidence="1 3" key="1">
    <citation type="submission" date="2019-06" db="EMBL/GenBank/DDBJ databases">
        <authorList>
            <person name="Palmer J.M."/>
        </authorList>
    </citation>
    <scope>NUCLEOTIDE SEQUENCE</scope>
    <source>
        <strain evidence="2 3">TWF191</strain>
        <strain evidence="1">TWF679</strain>
    </source>
</reference>
<evidence type="ECO:0000313" key="1">
    <source>
        <dbReference type="EMBL" id="KAF3223700.1"/>
    </source>
</evidence>
<protein>
    <submittedName>
        <fullName evidence="1">Uncharacterized protein</fullName>
    </submittedName>
</protein>
<dbReference type="EMBL" id="WIWT01000001">
    <property type="protein sequence ID" value="KAF3223700.1"/>
    <property type="molecule type" value="Genomic_DNA"/>
</dbReference>
<dbReference type="EMBL" id="WIPF01000006">
    <property type="protein sequence ID" value="KAF3230910.1"/>
    <property type="molecule type" value="Genomic_DNA"/>
</dbReference>
<gene>
    <name evidence="2" type="ORF">TWF191_008752</name>
    <name evidence="1" type="ORF">TWF679_000137</name>
</gene>
<dbReference type="AlphaFoldDB" id="A0A6G1MPT5"/>
<dbReference type="Proteomes" id="UP000614610">
    <property type="component" value="Unassembled WGS sequence"/>
</dbReference>
<accession>A0A6G1MPT5</accession>
<proteinExistence type="predicted"/>
<dbReference type="OrthoDB" id="5308404at2759"/>
<organism evidence="1 4">
    <name type="scientific">Orbilia oligospora</name>
    <name type="common">Nematode-trapping fungus</name>
    <name type="synonym">Arthrobotrys oligospora</name>
    <dbReference type="NCBI Taxonomy" id="2813651"/>
    <lineage>
        <taxon>Eukaryota</taxon>
        <taxon>Fungi</taxon>
        <taxon>Dikarya</taxon>
        <taxon>Ascomycota</taxon>
        <taxon>Pezizomycotina</taxon>
        <taxon>Orbiliomycetes</taxon>
        <taxon>Orbiliales</taxon>
        <taxon>Orbiliaceae</taxon>
        <taxon>Orbilia</taxon>
    </lineage>
</organism>